<proteinExistence type="inferred from homology"/>
<dbReference type="PANTHER" id="PTHR37937:SF1">
    <property type="entry name" value="CONJUGATIVE TRANSFER: DNA TRANSPORT"/>
    <property type="match status" value="1"/>
</dbReference>
<dbReference type="Gene3D" id="3.40.50.300">
    <property type="entry name" value="P-loop containing nucleotide triphosphate hydrolases"/>
    <property type="match status" value="1"/>
</dbReference>
<evidence type="ECO:0000256" key="2">
    <source>
        <dbReference type="ARBA" id="ARBA00008806"/>
    </source>
</evidence>
<keyword evidence="5" id="KW-1133">Transmembrane helix</keyword>
<gene>
    <name evidence="7" type="ORF">MNBD_GAMMA01-1349</name>
    <name evidence="8" type="ORF">MNBD_GAMMA01-1376</name>
</gene>
<dbReference type="InterPro" id="IPR051539">
    <property type="entry name" value="T4SS-coupling_protein"/>
</dbReference>
<evidence type="ECO:0008006" key="9">
    <source>
        <dbReference type="Google" id="ProtNLM"/>
    </source>
</evidence>
<dbReference type="SUPFAM" id="SSF52540">
    <property type="entry name" value="P-loop containing nucleoside triphosphate hydrolases"/>
    <property type="match status" value="1"/>
</dbReference>
<reference evidence="7" key="1">
    <citation type="submission" date="2018-06" db="EMBL/GenBank/DDBJ databases">
        <authorList>
            <person name="Zhirakovskaya E."/>
        </authorList>
    </citation>
    <scope>NUCLEOTIDE SEQUENCE</scope>
</reference>
<dbReference type="PANTHER" id="PTHR37937">
    <property type="entry name" value="CONJUGATIVE TRANSFER: DNA TRANSPORT"/>
    <property type="match status" value="1"/>
</dbReference>
<dbReference type="InterPro" id="IPR003688">
    <property type="entry name" value="TraG/VirD4"/>
</dbReference>
<sequence>MSEWSLDLPLLRLSDSDVWTLKDACEGVQIIGGTGSGKTSGSGRAISERFLKSGFGGLILTVKSEDRDDWIQWIEDAGRSEHLFIIEDGGDEKFNFLDYEMNRPKGAHTENIVTLLSHVIEIAAGKPIDGGNDPFWAQAAKQLLRNTIDLMRISGETLSIPAIYKAITSAPPTRELLKNKEWLDKSYCFQLLRRANQAAKENKDLADDFEMTENYFLEEFLNYADKTQSSIIGMFTSSIDPFLRGTLRQLFCTETTCKPDITLKGGIILIDLNVKDYTHIGRVAQGLYKLMWQQMIERRNIKENDRPVFIWSDENQFFLNSFDISFQQTARSKRACSVYLTQNIANYHVALGVGDKGKAMASSILGNLSTKIFHANSDPDTNEWAAKVFGKEWGFKMGVTSGSSDNQGGGSSSQGASMNQQLNNVIEPSEFTTLLKGGAENNFIVEGFIHQAGRTWNATDKNYLKTNFSQK</sequence>
<dbReference type="AlphaFoldDB" id="A0A3B0VQ67"/>
<dbReference type="InterPro" id="IPR027417">
    <property type="entry name" value="P-loop_NTPase"/>
</dbReference>
<comment type="subcellular location">
    <subcellularLocation>
        <location evidence="1">Cell membrane</location>
        <topology evidence="1">Multi-pass membrane protein</topology>
    </subcellularLocation>
</comment>
<keyword evidence="6" id="KW-0472">Membrane</keyword>
<evidence type="ECO:0000256" key="5">
    <source>
        <dbReference type="ARBA" id="ARBA00022989"/>
    </source>
</evidence>
<dbReference type="GO" id="GO:0005886">
    <property type="term" value="C:plasma membrane"/>
    <property type="evidence" value="ECO:0007669"/>
    <property type="project" value="UniProtKB-SubCell"/>
</dbReference>
<keyword evidence="4" id="KW-0812">Transmembrane</keyword>
<protein>
    <recommendedName>
        <fullName evidence="9">TraD/TraG TraM recognition site domain-containing protein</fullName>
    </recommendedName>
</protein>
<evidence type="ECO:0000313" key="7">
    <source>
        <dbReference type="EMBL" id="VAW42590.1"/>
    </source>
</evidence>
<comment type="similarity">
    <text evidence="2">Belongs to the VirD4/TraG family.</text>
</comment>
<name>A0A3B0VQ67_9ZZZZ</name>
<organism evidence="7">
    <name type="scientific">hydrothermal vent metagenome</name>
    <dbReference type="NCBI Taxonomy" id="652676"/>
    <lineage>
        <taxon>unclassified sequences</taxon>
        <taxon>metagenomes</taxon>
        <taxon>ecological metagenomes</taxon>
    </lineage>
</organism>
<accession>A0A3B0VQ67</accession>
<evidence type="ECO:0000256" key="3">
    <source>
        <dbReference type="ARBA" id="ARBA00022475"/>
    </source>
</evidence>
<dbReference type="EMBL" id="UOEW01000369">
    <property type="protein sequence ID" value="VAW42635.1"/>
    <property type="molecule type" value="Genomic_DNA"/>
</dbReference>
<keyword evidence="3" id="KW-1003">Cell membrane</keyword>
<evidence type="ECO:0000256" key="6">
    <source>
        <dbReference type="ARBA" id="ARBA00023136"/>
    </source>
</evidence>
<evidence type="ECO:0000256" key="1">
    <source>
        <dbReference type="ARBA" id="ARBA00004651"/>
    </source>
</evidence>
<evidence type="ECO:0000256" key="4">
    <source>
        <dbReference type="ARBA" id="ARBA00022692"/>
    </source>
</evidence>
<evidence type="ECO:0000313" key="8">
    <source>
        <dbReference type="EMBL" id="VAW42635.1"/>
    </source>
</evidence>
<dbReference type="EMBL" id="UOEW01000369">
    <property type="protein sequence ID" value="VAW42590.1"/>
    <property type="molecule type" value="Genomic_DNA"/>
</dbReference>
<dbReference type="Pfam" id="PF02534">
    <property type="entry name" value="T4SS-DNA_transf"/>
    <property type="match status" value="1"/>
</dbReference>